<dbReference type="STRING" id="1314800.A0A1B7MYL2"/>
<dbReference type="Pfam" id="PF12770">
    <property type="entry name" value="CHAT"/>
    <property type="match status" value="1"/>
</dbReference>
<dbReference type="EMBL" id="KV448337">
    <property type="protein sequence ID" value="OAX37690.1"/>
    <property type="molecule type" value="Genomic_DNA"/>
</dbReference>
<accession>A0A1B7MYL2</accession>
<keyword evidence="4" id="KW-1185">Reference proteome</keyword>
<dbReference type="SUPFAM" id="SSF81901">
    <property type="entry name" value="HCP-like"/>
    <property type="match status" value="1"/>
</dbReference>
<feature type="region of interest" description="Disordered" evidence="1">
    <location>
        <begin position="1"/>
        <end position="40"/>
    </location>
</feature>
<evidence type="ECO:0000256" key="1">
    <source>
        <dbReference type="SAM" id="MobiDB-lite"/>
    </source>
</evidence>
<dbReference type="OrthoDB" id="9991317at2759"/>
<evidence type="ECO:0000259" key="2">
    <source>
        <dbReference type="Pfam" id="PF12770"/>
    </source>
</evidence>
<dbReference type="Proteomes" id="UP000092154">
    <property type="component" value="Unassembled WGS sequence"/>
</dbReference>
<reference evidence="3 4" key="1">
    <citation type="submission" date="2016-06" db="EMBL/GenBank/DDBJ databases">
        <title>Comparative genomics of the ectomycorrhizal sister species Rhizopogon vinicolor and Rhizopogon vesiculosus (Basidiomycota: Boletales) reveals a divergence of the mating type B locus.</title>
        <authorList>
            <consortium name="DOE Joint Genome Institute"/>
            <person name="Mujic A.B."/>
            <person name="Kuo A."/>
            <person name="Tritt A."/>
            <person name="Lipzen A."/>
            <person name="Chen C."/>
            <person name="Johnson J."/>
            <person name="Sharma A."/>
            <person name="Barry K."/>
            <person name="Grigoriev I.V."/>
            <person name="Spatafora J.W."/>
        </authorList>
    </citation>
    <scope>NUCLEOTIDE SEQUENCE [LARGE SCALE GENOMIC DNA]</scope>
    <source>
        <strain evidence="3 4">AM-OR11-026</strain>
    </source>
</reference>
<gene>
    <name evidence="3" type="ORF">K503DRAFT_801049</name>
</gene>
<dbReference type="SUPFAM" id="SSF48452">
    <property type="entry name" value="TPR-like"/>
    <property type="match status" value="1"/>
</dbReference>
<protein>
    <recommendedName>
        <fullName evidence="2">CHAT domain-containing protein</fullName>
    </recommendedName>
</protein>
<dbReference type="InParanoid" id="A0A1B7MYL2"/>
<feature type="compositionally biased region" description="Basic and acidic residues" evidence="1">
    <location>
        <begin position="16"/>
        <end position="26"/>
    </location>
</feature>
<feature type="domain" description="CHAT" evidence="2">
    <location>
        <begin position="1193"/>
        <end position="1458"/>
    </location>
</feature>
<dbReference type="Gene3D" id="1.25.40.10">
    <property type="entry name" value="Tetratricopeptide repeat domain"/>
    <property type="match status" value="4"/>
</dbReference>
<sequence>MFSHITDPVENSHPLLGKESEPKHTEAQTPGRPQDAGETHLSDVRQTIITAIRVTGLTLGLRMIPAGFYVTVQVNGAQWQTSNKPVHVDLDIVEWNEQIVLSSEPSCKVRFRVYASFELGPILGHGNLLRTFETRVAELLDLSETSRPIVFQPKAGEVISPCTSLFVAVEHLLSCDTDISVLHPITLSTPNDTSALTLKTDAGHSVLGRYHRMQNIKDLNQSIAHFDHARDLCPVDHPCRPAALFNLATVQFISCQVNGTSLDLHIPISLFQDALDLRSTGHPDRPATQLHLAVALLSRFEKRGLEMDADAAAELLNEVLDVCHAKSYNYRETDDPHALDEVISLHYEALKYYSTVNAQREQVLCNLGAALQIRFWRRGIDHDLDEAIQFLTEARSCLQVGDPDHLNSLHNLATTLFTRFQRRRVRNDKDLDDAITLHKEALDLQPVGHLDRPDSLNGLVNALSTRFLHRSNYQDLDEGIMLGREALDLRPVGHPNRSLSLSNLATALSTSFQHRGNDKDLDEAISFHKEALELRPVGHPDRHASLSNLATALSARFERRGNVQDLDEVILLHRKALDLRPVGHPDRHASLSNLATALSARFERRGNVQDLDEVIPLHREALDLRPVGHPDRYISLDSLATALSTYFEYQGNDEVIDEVITLSREALNLQPVGYPDRSGSLNNLATALGTCFEHRHHDNDLDEGILLHREALDLHPIGHPKRSISLHNLAIALSTRFQHRGDDKDLDEAIELHMEALALHPVGHADRSKSLISIVSVLSTRFEHRGNGQDFDEAITLGREALTSHPVGHLYRCASLSNLACALLSRSKYRRNDLDLDEAILLYREALESRPVGHPDRHRTLHNIAAVLSARFKHRRNVNDLNEALADTLSAFSHLTTHDPHQFYIRRSLASVYMLCYELRPLSTGKDVDSLNAAMGHYKACADFLSGGLLSRLKVSLLWVHYADRYTHNTLLDAYTTSIQLLDAYMSATAAVSSRHHIMKSFPATLAVDAASCVLQRGEVCRAVELLEQGRTLIWTQMARFRMPLDDLQERGNHAEAVVNKFRELSSLLDKPPAQLPEGTPRVKVEAEATRYTRLVDDWSKAVEDIRGLEGFSRFMLPPLFSDIQDSARDGPIILLIASKSSCNAIIIPDQHPPVRVQLITNLEKLERSVSALQRTVKQGVGPQEKQTKLVEVLRELWVDVVCPVVDNLRRFSQPGSRIWWCPTSFFNFLPLHAAGEYRQSGMNLSKLYISSYTPSITALTKARRRHVRFQSVPFAAIGQDHPEGFPFTLESVEPELELVRSLLPPVTTFTKLTSADSTKSEALLTLRSHHWLHFACHGTQNFDEPFKSAFLMRDQPLTLLDITQTDLFQHEFAFLSACETAVGDAQTPDEVIHLAAGPQFAGVKSVIGTFWSVDDATVRRLVEAFYKNFCGDGKMNSKRASRALHRAVQSLANDKNIPLDQRIVFMHIGL</sequence>
<name>A0A1B7MYL2_9AGAM</name>
<dbReference type="InterPro" id="IPR024983">
    <property type="entry name" value="CHAT_dom"/>
</dbReference>
<evidence type="ECO:0000313" key="3">
    <source>
        <dbReference type="EMBL" id="OAX37690.1"/>
    </source>
</evidence>
<dbReference type="PANTHER" id="PTHR19959:SF119">
    <property type="entry name" value="FUNGAL LIPASE-LIKE DOMAIN-CONTAINING PROTEIN"/>
    <property type="match status" value="1"/>
</dbReference>
<dbReference type="InterPro" id="IPR011990">
    <property type="entry name" value="TPR-like_helical_dom_sf"/>
</dbReference>
<proteinExistence type="predicted"/>
<organism evidence="3 4">
    <name type="scientific">Rhizopogon vinicolor AM-OR11-026</name>
    <dbReference type="NCBI Taxonomy" id="1314800"/>
    <lineage>
        <taxon>Eukaryota</taxon>
        <taxon>Fungi</taxon>
        <taxon>Dikarya</taxon>
        <taxon>Basidiomycota</taxon>
        <taxon>Agaricomycotina</taxon>
        <taxon>Agaricomycetes</taxon>
        <taxon>Agaricomycetidae</taxon>
        <taxon>Boletales</taxon>
        <taxon>Suillineae</taxon>
        <taxon>Rhizopogonaceae</taxon>
        <taxon>Rhizopogon</taxon>
    </lineage>
</organism>
<dbReference type="Pfam" id="PF13374">
    <property type="entry name" value="TPR_10"/>
    <property type="match status" value="4"/>
</dbReference>
<evidence type="ECO:0000313" key="4">
    <source>
        <dbReference type="Proteomes" id="UP000092154"/>
    </source>
</evidence>
<dbReference type="PANTHER" id="PTHR19959">
    <property type="entry name" value="KINESIN LIGHT CHAIN"/>
    <property type="match status" value="1"/>
</dbReference>